<dbReference type="SUPFAM" id="SSF50129">
    <property type="entry name" value="GroES-like"/>
    <property type="match status" value="1"/>
</dbReference>
<dbReference type="Pfam" id="PF08240">
    <property type="entry name" value="ADH_N"/>
    <property type="match status" value="1"/>
</dbReference>
<organism evidence="2 3">
    <name type="scientific">Olivibacter domesticus</name>
    <name type="common">Pseudosphingobacterium domesticum</name>
    <dbReference type="NCBI Taxonomy" id="407022"/>
    <lineage>
        <taxon>Bacteria</taxon>
        <taxon>Pseudomonadati</taxon>
        <taxon>Bacteroidota</taxon>
        <taxon>Sphingobacteriia</taxon>
        <taxon>Sphingobacteriales</taxon>
        <taxon>Sphingobacteriaceae</taxon>
        <taxon>Olivibacter</taxon>
    </lineage>
</organism>
<dbReference type="SMART" id="SM00829">
    <property type="entry name" value="PKS_ER"/>
    <property type="match status" value="1"/>
</dbReference>
<dbReference type="Pfam" id="PF00107">
    <property type="entry name" value="ADH_zinc_N"/>
    <property type="match status" value="1"/>
</dbReference>
<dbReference type="InterPro" id="IPR011032">
    <property type="entry name" value="GroES-like_sf"/>
</dbReference>
<dbReference type="Proteomes" id="UP000199421">
    <property type="component" value="Unassembled WGS sequence"/>
</dbReference>
<dbReference type="InterPro" id="IPR036291">
    <property type="entry name" value="NAD(P)-bd_dom_sf"/>
</dbReference>
<dbReference type="STRING" id="407022.SAMN05661044_01024"/>
<keyword evidence="3" id="KW-1185">Reference proteome</keyword>
<evidence type="ECO:0000259" key="1">
    <source>
        <dbReference type="SMART" id="SM00829"/>
    </source>
</evidence>
<dbReference type="Gene3D" id="3.40.50.720">
    <property type="entry name" value="NAD(P)-binding Rossmann-like Domain"/>
    <property type="match status" value="1"/>
</dbReference>
<proteinExistence type="predicted"/>
<dbReference type="EMBL" id="FOAF01000001">
    <property type="protein sequence ID" value="SEK74215.1"/>
    <property type="molecule type" value="Genomic_DNA"/>
</dbReference>
<dbReference type="InterPro" id="IPR052711">
    <property type="entry name" value="Zinc_ADH-like"/>
</dbReference>
<dbReference type="PANTHER" id="PTHR45033">
    <property type="match status" value="1"/>
</dbReference>
<evidence type="ECO:0000313" key="2">
    <source>
        <dbReference type="EMBL" id="SEK74215.1"/>
    </source>
</evidence>
<dbReference type="GO" id="GO:0016491">
    <property type="term" value="F:oxidoreductase activity"/>
    <property type="evidence" value="ECO:0007669"/>
    <property type="project" value="InterPro"/>
</dbReference>
<name>A0A1H7JL88_OLID1</name>
<dbReference type="AlphaFoldDB" id="A0A1H7JL88"/>
<protein>
    <submittedName>
        <fullName evidence="2">NADPH:quinone reductase</fullName>
    </submittedName>
</protein>
<reference evidence="3" key="1">
    <citation type="submission" date="2016-10" db="EMBL/GenBank/DDBJ databases">
        <authorList>
            <person name="Varghese N."/>
            <person name="Submissions S."/>
        </authorList>
    </citation>
    <scope>NUCLEOTIDE SEQUENCE [LARGE SCALE GENOMIC DNA]</scope>
    <source>
        <strain evidence="3">DSM 18733</strain>
    </source>
</reference>
<dbReference type="InterPro" id="IPR013154">
    <property type="entry name" value="ADH-like_N"/>
</dbReference>
<sequence length="342" mass="36858">MIMVDNKMKSWQLDGIGRERLTLGEVPVPQPKSDEILVKISAVSLNYRDKMVIETGRGLPLHFPFTPGSDLAGTVVALGDQVTRFNIDDKVISMFTPDWIDGARPGDAKTLAYRTLGGFYPGVLAEYVAFSEEWFVHAPKTLSAIEACTLPCSGLTAWFALVERGNLHPGKTVLIEGTGGVALFGVQIAKMLGAEVIVSGTADKLERAKKVGADHVINRHKEDLVEGVHRITENRGVDHILELVGGSHLGKAAAAVAVGGTISLIGALEGFEVSSPVMPLLFKDIKIQGIGTGHRLALERLVRAIDQAKMKPMIDTIYSISDLLVALDHLDRGPFGKIVIKI</sequence>
<dbReference type="InterPro" id="IPR013149">
    <property type="entry name" value="ADH-like_C"/>
</dbReference>
<accession>A0A1H7JL88</accession>
<feature type="domain" description="Enoyl reductase (ER)" evidence="1">
    <location>
        <begin position="17"/>
        <end position="340"/>
    </location>
</feature>
<evidence type="ECO:0000313" key="3">
    <source>
        <dbReference type="Proteomes" id="UP000199421"/>
    </source>
</evidence>
<dbReference type="Gene3D" id="3.90.180.10">
    <property type="entry name" value="Medium-chain alcohol dehydrogenases, catalytic domain"/>
    <property type="match status" value="1"/>
</dbReference>
<dbReference type="InterPro" id="IPR020843">
    <property type="entry name" value="ER"/>
</dbReference>
<dbReference type="PANTHER" id="PTHR45033:SF2">
    <property type="entry name" value="ZINC-TYPE ALCOHOL DEHYDROGENASE-LIKE PROTEIN C1773.06C"/>
    <property type="match status" value="1"/>
</dbReference>
<gene>
    <name evidence="2" type="ORF">SAMN05661044_01024</name>
</gene>
<dbReference type="CDD" id="cd08276">
    <property type="entry name" value="MDR7"/>
    <property type="match status" value="1"/>
</dbReference>
<dbReference type="SUPFAM" id="SSF51735">
    <property type="entry name" value="NAD(P)-binding Rossmann-fold domains"/>
    <property type="match status" value="1"/>
</dbReference>